<keyword evidence="5" id="KW-1185">Reference proteome</keyword>
<protein>
    <submittedName>
        <fullName evidence="4">Ankyrin repeats (3 copies)</fullName>
    </submittedName>
</protein>
<dbReference type="PANTHER" id="PTHR24198:SF165">
    <property type="entry name" value="ANKYRIN REPEAT-CONTAINING PROTEIN-RELATED"/>
    <property type="match status" value="1"/>
</dbReference>
<evidence type="ECO:0000313" key="5">
    <source>
        <dbReference type="Proteomes" id="UP000201728"/>
    </source>
</evidence>
<dbReference type="RefSeq" id="WP_094091945.1">
    <property type="nucleotide sequence ID" value="NZ_CP016397.1"/>
</dbReference>
<proteinExistence type="predicted"/>
<dbReference type="Proteomes" id="UP000201728">
    <property type="component" value="Chromosome"/>
</dbReference>
<dbReference type="AlphaFoldDB" id="A0A222P5R4"/>
<dbReference type="PANTHER" id="PTHR24198">
    <property type="entry name" value="ANKYRIN REPEAT AND PROTEIN KINASE DOMAIN-CONTAINING PROTEIN"/>
    <property type="match status" value="1"/>
</dbReference>
<evidence type="ECO:0000256" key="3">
    <source>
        <dbReference type="PROSITE-ProRule" id="PRU00023"/>
    </source>
</evidence>
<dbReference type="NCBIfam" id="NF043022">
    <property type="entry name" value="T4SS_AnkG"/>
    <property type="match status" value="1"/>
</dbReference>
<dbReference type="PROSITE" id="PS50297">
    <property type="entry name" value="ANK_REP_REGION"/>
    <property type="match status" value="2"/>
</dbReference>
<feature type="repeat" description="ANK" evidence="3">
    <location>
        <begin position="365"/>
        <end position="398"/>
    </location>
</feature>
<evidence type="ECO:0000256" key="1">
    <source>
        <dbReference type="ARBA" id="ARBA00022737"/>
    </source>
</evidence>
<dbReference type="EMBL" id="CP016397">
    <property type="protein sequence ID" value="ASQ47179.1"/>
    <property type="molecule type" value="Genomic_DNA"/>
</dbReference>
<feature type="repeat" description="ANK" evidence="3">
    <location>
        <begin position="399"/>
        <end position="435"/>
    </location>
</feature>
<dbReference type="InterPro" id="IPR002110">
    <property type="entry name" value="Ankyrin_rpt"/>
</dbReference>
<dbReference type="Gene3D" id="1.25.40.20">
    <property type="entry name" value="Ankyrin repeat-containing domain"/>
    <property type="match status" value="1"/>
</dbReference>
<dbReference type="SUPFAM" id="SSF48403">
    <property type="entry name" value="Ankyrin repeat"/>
    <property type="match status" value="1"/>
</dbReference>
<dbReference type="SMART" id="SM00248">
    <property type="entry name" value="ANK"/>
    <property type="match status" value="3"/>
</dbReference>
<dbReference type="Pfam" id="PF12796">
    <property type="entry name" value="Ank_2"/>
    <property type="match status" value="1"/>
</dbReference>
<evidence type="ECO:0000256" key="2">
    <source>
        <dbReference type="ARBA" id="ARBA00023043"/>
    </source>
</evidence>
<sequence length="500" mass="57322">MIYFVYFLLLVATIVATKRLIIPTDSIFKSFFSNQKQLKHRDILTLLEHFNYAPDEGVCFGFTLTWAQDAALGIEECFYERLNLIRKHKQSLGNKIELVNFKIKNKERINGHENQLLEIKSLFEAICLAQSPEDYDDIYAQRLNQTHIDAIFSLIRHKLAQNSEVKRFLLKTTAFNTKDEGVEYFNQLFKSLKINDNVPMVLSSENHSVGLKKRDGKWLFIDINELYTQSEDYPYLILSSEALVIQLSISFSDSRQLIFHTDFIAANPSHELKRRLQRLDDIYPVFRRQISYKNSRQVGFLAISAQNGEEKTVRQILQLHNGLNRLSMEQISQAVFYAIYYHHERVLKLLIKARGFAINKSCRGDGATPLGIACDYGYLDLVKILLACPGVQVDAKNKDGYTPLMLACLSPHTRHNAALFEELLQAGANPKLRNIAYDDALTMARNVANQAAMEVLSKHHSYRVSVKNTSATTAGYSLFQSQKETTLRKSPLQNNFMPYI</sequence>
<keyword evidence="2 3" id="KW-0040">ANK repeat</keyword>
<dbReference type="KEGG" id="lcd:clem_13230"/>
<gene>
    <name evidence="4" type="ORF">clem_13230</name>
</gene>
<keyword evidence="1" id="KW-0677">Repeat</keyword>
<evidence type="ECO:0000313" key="4">
    <source>
        <dbReference type="EMBL" id="ASQ47179.1"/>
    </source>
</evidence>
<accession>A0A222P5R4</accession>
<dbReference type="PROSITE" id="PS50088">
    <property type="entry name" value="ANK_REPEAT"/>
    <property type="match status" value="2"/>
</dbReference>
<organism evidence="4 5">
    <name type="scientific">Legionella clemsonensis</name>
    <dbReference type="NCBI Taxonomy" id="1867846"/>
    <lineage>
        <taxon>Bacteria</taxon>
        <taxon>Pseudomonadati</taxon>
        <taxon>Pseudomonadota</taxon>
        <taxon>Gammaproteobacteria</taxon>
        <taxon>Legionellales</taxon>
        <taxon>Legionellaceae</taxon>
        <taxon>Legionella</taxon>
    </lineage>
</organism>
<dbReference type="InterPro" id="IPR036770">
    <property type="entry name" value="Ankyrin_rpt-contain_sf"/>
</dbReference>
<reference evidence="5" key="1">
    <citation type="submission" date="2016-07" db="EMBL/GenBank/DDBJ databases">
        <authorList>
            <person name="Florea S."/>
            <person name="Webb J.S."/>
            <person name="Jaromczyk J."/>
            <person name="Schardl C.L."/>
        </authorList>
    </citation>
    <scope>NUCLEOTIDE SEQUENCE [LARGE SCALE GENOMIC DNA]</scope>
    <source>
        <strain evidence="5">CDC-D5610</strain>
    </source>
</reference>
<dbReference type="OrthoDB" id="5653232at2"/>
<name>A0A222P5R4_9GAMM</name>